<dbReference type="GO" id="GO:0003964">
    <property type="term" value="F:RNA-directed DNA polymerase activity"/>
    <property type="evidence" value="ECO:0007669"/>
    <property type="project" value="UniProtKB-KW"/>
</dbReference>
<organism evidence="2 3">
    <name type="scientific">Tanacetum coccineum</name>
    <dbReference type="NCBI Taxonomy" id="301880"/>
    <lineage>
        <taxon>Eukaryota</taxon>
        <taxon>Viridiplantae</taxon>
        <taxon>Streptophyta</taxon>
        <taxon>Embryophyta</taxon>
        <taxon>Tracheophyta</taxon>
        <taxon>Spermatophyta</taxon>
        <taxon>Magnoliopsida</taxon>
        <taxon>eudicotyledons</taxon>
        <taxon>Gunneridae</taxon>
        <taxon>Pentapetalae</taxon>
        <taxon>asterids</taxon>
        <taxon>campanulids</taxon>
        <taxon>Asterales</taxon>
        <taxon>Asteraceae</taxon>
        <taxon>Asteroideae</taxon>
        <taxon>Anthemideae</taxon>
        <taxon>Anthemidinae</taxon>
        <taxon>Tanacetum</taxon>
    </lineage>
</organism>
<keyword evidence="2" id="KW-0695">RNA-directed DNA polymerase</keyword>
<dbReference type="PROSITE" id="PS50878">
    <property type="entry name" value="RT_POL"/>
    <property type="match status" value="1"/>
</dbReference>
<evidence type="ECO:0000313" key="2">
    <source>
        <dbReference type="EMBL" id="GJT80118.1"/>
    </source>
</evidence>
<reference evidence="2" key="1">
    <citation type="journal article" date="2022" name="Int. J. Mol. Sci.">
        <title>Draft Genome of Tanacetum Coccineum: Genomic Comparison of Closely Related Tanacetum-Family Plants.</title>
        <authorList>
            <person name="Yamashiro T."/>
            <person name="Shiraishi A."/>
            <person name="Nakayama K."/>
            <person name="Satake H."/>
        </authorList>
    </citation>
    <scope>NUCLEOTIDE SEQUENCE</scope>
</reference>
<evidence type="ECO:0000259" key="1">
    <source>
        <dbReference type="PROSITE" id="PS50878"/>
    </source>
</evidence>
<comment type="caution">
    <text evidence="2">The sequence shown here is derived from an EMBL/GenBank/DDBJ whole genome shotgun (WGS) entry which is preliminary data.</text>
</comment>
<dbReference type="InterPro" id="IPR053134">
    <property type="entry name" value="RNA-dir_DNA_polymerase"/>
</dbReference>
<keyword evidence="2" id="KW-0548">Nucleotidyltransferase</keyword>
<sequence length="349" mass="39210">MCIDYRELNKLTVKNHYPLPRIDDLLDQLQGSSVYSKINLRSGYHQLKVRDEDISKTAFRTRYGHYEFQVMPFGLTNAPAVFMDLMNRVCKPYLDKFVIVFIDDILIYSRNKEEHADHLRIILELLRKEELGVTLIVKASSLEFEKDKLIDQVSTLETTCFSLRDEVMGYKLFKEQVEAMQDEQLPKYLATLGGVIGRAIDKGMQDGLRLVLTMGRLDKQSLKDVSMADIMDLLRLEGSAAETPEASQLQPSPEQHMIPIHRIKGGAEAHRLSLTDTMVPLIEPLSAKSLIGEASTSGVLALAMTTALSSTFIQASTVPPIPSTEVPPSPKVTFEQKELDTMLEHTSAL</sequence>
<dbReference type="PANTHER" id="PTHR24559">
    <property type="entry name" value="TRANSPOSON TY3-I GAG-POL POLYPROTEIN"/>
    <property type="match status" value="1"/>
</dbReference>
<dbReference type="CDD" id="cd01647">
    <property type="entry name" value="RT_LTR"/>
    <property type="match status" value="1"/>
</dbReference>
<dbReference type="InterPro" id="IPR043128">
    <property type="entry name" value="Rev_trsase/Diguanyl_cyclase"/>
</dbReference>
<dbReference type="InterPro" id="IPR043502">
    <property type="entry name" value="DNA/RNA_pol_sf"/>
</dbReference>
<dbReference type="Gene3D" id="3.10.10.10">
    <property type="entry name" value="HIV Type 1 Reverse Transcriptase, subunit A, domain 1"/>
    <property type="match status" value="1"/>
</dbReference>
<keyword evidence="2" id="KW-0808">Transferase</keyword>
<dbReference type="SUPFAM" id="SSF56672">
    <property type="entry name" value="DNA/RNA polymerases"/>
    <property type="match status" value="1"/>
</dbReference>
<protein>
    <submittedName>
        <fullName evidence="2">Reverse transcriptase domain-containing protein</fullName>
    </submittedName>
</protein>
<name>A0ABQ5GWX6_9ASTR</name>
<keyword evidence="3" id="KW-1185">Reference proteome</keyword>
<gene>
    <name evidence="2" type="ORF">Tco_1054460</name>
</gene>
<feature type="domain" description="Reverse transcriptase" evidence="1">
    <location>
        <begin position="1"/>
        <end position="172"/>
    </location>
</feature>
<dbReference type="PANTHER" id="PTHR24559:SF427">
    <property type="entry name" value="RNA-DIRECTED DNA POLYMERASE"/>
    <property type="match status" value="1"/>
</dbReference>
<dbReference type="InterPro" id="IPR000477">
    <property type="entry name" value="RT_dom"/>
</dbReference>
<dbReference type="EMBL" id="BQNB010018960">
    <property type="protein sequence ID" value="GJT80118.1"/>
    <property type="molecule type" value="Genomic_DNA"/>
</dbReference>
<accession>A0ABQ5GWX6</accession>
<dbReference type="Gene3D" id="3.30.70.270">
    <property type="match status" value="1"/>
</dbReference>
<proteinExistence type="predicted"/>
<dbReference type="Proteomes" id="UP001151760">
    <property type="component" value="Unassembled WGS sequence"/>
</dbReference>
<reference evidence="2" key="2">
    <citation type="submission" date="2022-01" db="EMBL/GenBank/DDBJ databases">
        <authorList>
            <person name="Yamashiro T."/>
            <person name="Shiraishi A."/>
            <person name="Satake H."/>
            <person name="Nakayama K."/>
        </authorList>
    </citation>
    <scope>NUCLEOTIDE SEQUENCE</scope>
</reference>
<dbReference type="Pfam" id="PF00078">
    <property type="entry name" value="RVT_1"/>
    <property type="match status" value="1"/>
</dbReference>
<evidence type="ECO:0000313" key="3">
    <source>
        <dbReference type="Proteomes" id="UP001151760"/>
    </source>
</evidence>